<protein>
    <submittedName>
        <fullName evidence="9">Leukotoxin</fullName>
    </submittedName>
</protein>
<dbReference type="Pfam" id="PF13385">
    <property type="entry name" value="Laminin_G_3"/>
    <property type="match status" value="3"/>
</dbReference>
<keyword evidence="10" id="KW-1185">Reference proteome</keyword>
<evidence type="ECO:0000256" key="6">
    <source>
        <dbReference type="ARBA" id="ARBA00023026"/>
    </source>
</evidence>
<dbReference type="Gene3D" id="2.60.120.200">
    <property type="match status" value="3"/>
</dbReference>
<dbReference type="InterPro" id="IPR013320">
    <property type="entry name" value="ConA-like_dom_sf"/>
</dbReference>
<reference evidence="10" key="1">
    <citation type="submission" date="2015-07" db="EMBL/GenBank/DDBJ databases">
        <authorList>
            <person name="Rodrigo-Torres Lidia"/>
            <person name="Arahal R.David."/>
        </authorList>
    </citation>
    <scope>NUCLEOTIDE SEQUENCE [LARGE SCALE GENOMIC DNA]</scope>
    <source>
        <strain evidence="10">CECT 5096</strain>
    </source>
</reference>
<feature type="domain" description="Laminin G" evidence="8">
    <location>
        <begin position="41"/>
        <end position="178"/>
    </location>
</feature>
<dbReference type="Proteomes" id="UP000049983">
    <property type="component" value="Unassembled WGS sequence"/>
</dbReference>
<dbReference type="SMART" id="SM00282">
    <property type="entry name" value="LamG"/>
    <property type="match status" value="2"/>
</dbReference>
<dbReference type="InterPro" id="IPR003995">
    <property type="entry name" value="RTX_toxin_determinant-A"/>
</dbReference>
<evidence type="ECO:0000256" key="2">
    <source>
        <dbReference type="ARBA" id="ARBA00004613"/>
    </source>
</evidence>
<dbReference type="InterPro" id="IPR001791">
    <property type="entry name" value="Laminin_G"/>
</dbReference>
<dbReference type="PANTHER" id="PTHR38340">
    <property type="entry name" value="S-LAYER PROTEIN"/>
    <property type="match status" value="1"/>
</dbReference>
<evidence type="ECO:0000256" key="1">
    <source>
        <dbReference type="ARBA" id="ARBA00004370"/>
    </source>
</evidence>
<keyword evidence="7" id="KW-0472">Membrane</keyword>
<dbReference type="SUPFAM" id="SSF51120">
    <property type="entry name" value="beta-Roll"/>
    <property type="match status" value="2"/>
</dbReference>
<gene>
    <name evidence="9" type="primary">lktA</name>
    <name evidence="9" type="ORF">LA5096_03731</name>
</gene>
<proteinExistence type="predicted"/>
<evidence type="ECO:0000256" key="3">
    <source>
        <dbReference type="ARBA" id="ARBA00022525"/>
    </source>
</evidence>
<dbReference type="PRINTS" id="PR01488">
    <property type="entry name" value="RTXTOXINA"/>
</dbReference>
<dbReference type="PANTHER" id="PTHR38340:SF1">
    <property type="entry name" value="S-LAYER PROTEIN"/>
    <property type="match status" value="1"/>
</dbReference>
<dbReference type="SUPFAM" id="SSF49899">
    <property type="entry name" value="Concanavalin A-like lectins/glucanases"/>
    <property type="match status" value="3"/>
</dbReference>
<dbReference type="OrthoDB" id="9342475at2"/>
<organism evidence="9 10">
    <name type="scientific">Roseibium album</name>
    <dbReference type="NCBI Taxonomy" id="311410"/>
    <lineage>
        <taxon>Bacteria</taxon>
        <taxon>Pseudomonadati</taxon>
        <taxon>Pseudomonadota</taxon>
        <taxon>Alphaproteobacteria</taxon>
        <taxon>Hyphomicrobiales</taxon>
        <taxon>Stappiaceae</taxon>
        <taxon>Roseibium</taxon>
    </lineage>
</organism>
<evidence type="ECO:0000313" key="10">
    <source>
        <dbReference type="Proteomes" id="UP000049983"/>
    </source>
</evidence>
<evidence type="ECO:0000256" key="7">
    <source>
        <dbReference type="ARBA" id="ARBA00023136"/>
    </source>
</evidence>
<dbReference type="InterPro" id="IPR011049">
    <property type="entry name" value="Serralysin-like_metalloprot_C"/>
</dbReference>
<dbReference type="GO" id="GO:0090729">
    <property type="term" value="F:toxin activity"/>
    <property type="evidence" value="ECO:0007669"/>
    <property type="project" value="UniProtKB-KW"/>
</dbReference>
<dbReference type="STRING" id="311410.LA5095_00591"/>
<comment type="subcellular location">
    <subcellularLocation>
        <location evidence="1">Membrane</location>
    </subcellularLocation>
    <subcellularLocation>
        <location evidence="2">Secreted</location>
    </subcellularLocation>
</comment>
<dbReference type="EMBL" id="CXWC01000011">
    <property type="protein sequence ID" value="CTQ73622.1"/>
    <property type="molecule type" value="Genomic_DNA"/>
</dbReference>
<dbReference type="GeneID" id="97673692"/>
<dbReference type="RefSeq" id="WP_055661748.1">
    <property type="nucleotide sequence ID" value="NZ_CXWC01000011.1"/>
</dbReference>
<dbReference type="GO" id="GO:0005576">
    <property type="term" value="C:extracellular region"/>
    <property type="evidence" value="ECO:0007669"/>
    <property type="project" value="UniProtKB-SubCell"/>
</dbReference>
<sequence>MKSTTSTALSEPVFAIAGETEFSGEKGDYLDAGNAAALSLAAGTIAMTFNADHVWGGQALFSKDGSGYDDGGHLTVWLKDGRIYVRQQTDDSTEYLKVPDLMISQDTDYHLAVSFGEDGLNVFVNGKLWASEPEMKQGMDMNERSFLVGASGAWRSDDGHTAHQQFNGTIADVMVFGEQVEGEDMAALAGAVDPAFEADALAAMAQDDLMPAFQQLHHGSDEAKALAMAYGFNHMGQMTSGATYSEGTDAGETIEGTSGDDAINAGLGDDTVNGNDGNDILQGSYGNDILNGGDGNDVLDGGHGEDILNGGAGNDLLISQSDGREGAVAYDADRDEGDPYNELTGGKLYPDQPLHADDVMTGGDGADTFYFQTLINAKARFLEEHTQDDGTIRWHGVAGENENIHDHWVDVIGNDVITDFNRGEGDTILIEGHTTKIRSISYGDTNGDGIVDHSLISLYSDQGSGGGAHNNDDLGTITVYGDLITLSDISTTAKPAYGIVRSIADIDEAIKPIEMGTDRGDIEPPADIPSQDDLPLPEGMTPVFAIAGETEFSGEKGDYLDAGNAAALSLAAGTIAMTFNADHVWGSQALFSKDGSGYDDGGHLTVWLKDGRIYVRQQTDDSTEYLKVPDLMISQDTDYHLAVSFGEDGLNVFVNGKLWASEPEMKQGMDMNERSFLVGASGAWRSDDGHTAHQQFNGTIADVMVFGEQVEGEDMAALAGAVDPAFEADALAAMAQDDLMPAFQQLHHGSDEAKALAMAYGFNHMGQMTSGATYSEGTDAGETIEGTSGDDAINAGLGDDTVNGNDGNDILQGSYGNDILNGGDGNDVLDGGHGEDILNGGAGNDLLISQSDGREGAVAYDADRDEGDPYNELTGGKLYPDQPLHADDVMTGGDGADTFYFQTLINAKARFLEEHTQDDGTIRWHGVAGENENIHDHWVDVIGNDVITDFNRGEGDTILIEGHTTKIRSISYGDTNGDGIVDHSLISLYSDQGSGGGAHNNDDLGTITVYGDLITLSDISTTAKPAYGIVRSIADIDEAIKPIEMGTDRGDIEPPADIPSQDDLPLPEGMTPVFAIAGDLNLEGNRDGQIAIAHTDAMEISEGTIAFSFKADTVSGYDALFSKDASGYGTGGHLTAWVTGCGDVKVRFQDENQSVWLKGEDVFEVGKEHEFAFTFGDDGAALFIDGVAVARDDEFEADWLDNEEYLMIGANGWGSPSGEIGWTNDHFDGVISDFTVLNQQLDQERISDGLFV</sequence>
<dbReference type="PROSITE" id="PS00330">
    <property type="entry name" value="HEMOLYSIN_CALCIUM"/>
    <property type="match status" value="6"/>
</dbReference>
<keyword evidence="4" id="KW-0800">Toxin</keyword>
<dbReference type="InterPro" id="IPR050557">
    <property type="entry name" value="RTX_toxin/Mannuronan_C5-epim"/>
</dbReference>
<keyword evidence="3" id="KW-0964">Secreted</keyword>
<keyword evidence="5" id="KW-0677">Repeat</keyword>
<accession>A0A0M7AGQ9</accession>
<evidence type="ECO:0000256" key="4">
    <source>
        <dbReference type="ARBA" id="ARBA00022656"/>
    </source>
</evidence>
<dbReference type="GO" id="GO:0016020">
    <property type="term" value="C:membrane"/>
    <property type="evidence" value="ECO:0007669"/>
    <property type="project" value="UniProtKB-SubCell"/>
</dbReference>
<dbReference type="InterPro" id="IPR018511">
    <property type="entry name" value="Hemolysin-typ_Ca-bd_CS"/>
</dbReference>
<dbReference type="Gene3D" id="2.150.10.10">
    <property type="entry name" value="Serralysin-like metalloprotease, C-terminal"/>
    <property type="match status" value="4"/>
</dbReference>
<dbReference type="AlphaFoldDB" id="A0A0M7AGQ9"/>
<dbReference type="Pfam" id="PF00353">
    <property type="entry name" value="HemolysinCabind"/>
    <property type="match status" value="6"/>
</dbReference>
<dbReference type="PRINTS" id="PR00313">
    <property type="entry name" value="CABNDNGRPT"/>
</dbReference>
<evidence type="ECO:0000313" key="9">
    <source>
        <dbReference type="EMBL" id="CTQ73622.1"/>
    </source>
</evidence>
<evidence type="ECO:0000256" key="5">
    <source>
        <dbReference type="ARBA" id="ARBA00022737"/>
    </source>
</evidence>
<name>A0A0M7AGQ9_9HYPH</name>
<evidence type="ECO:0000259" key="8">
    <source>
        <dbReference type="SMART" id="SM00282"/>
    </source>
</evidence>
<keyword evidence="6" id="KW-0843">Virulence</keyword>
<dbReference type="InterPro" id="IPR001343">
    <property type="entry name" value="Hemolysn_Ca-bd"/>
</dbReference>
<dbReference type="GO" id="GO:0005509">
    <property type="term" value="F:calcium ion binding"/>
    <property type="evidence" value="ECO:0007669"/>
    <property type="project" value="InterPro"/>
</dbReference>
<feature type="domain" description="Laminin G" evidence="8">
    <location>
        <begin position="571"/>
        <end position="708"/>
    </location>
</feature>